<evidence type="ECO:0000256" key="1">
    <source>
        <dbReference type="SAM" id="MobiDB-lite"/>
    </source>
</evidence>
<feature type="compositionally biased region" description="Polar residues" evidence="1">
    <location>
        <begin position="240"/>
        <end position="254"/>
    </location>
</feature>
<dbReference type="GO" id="GO:0008237">
    <property type="term" value="F:metallopeptidase activity"/>
    <property type="evidence" value="ECO:0007669"/>
    <property type="project" value="UniProtKB-KW"/>
</dbReference>
<keyword evidence="2" id="KW-0378">Hydrolase</keyword>
<name>A0ABU3A1P7_9GAMM</name>
<keyword evidence="3" id="KW-1185">Reference proteome</keyword>
<feature type="compositionally biased region" description="Basic and acidic residues" evidence="1">
    <location>
        <begin position="119"/>
        <end position="132"/>
    </location>
</feature>
<keyword evidence="2" id="KW-0482">Metalloprotease</keyword>
<feature type="compositionally biased region" description="Basic and acidic residues" evidence="1">
    <location>
        <begin position="63"/>
        <end position="74"/>
    </location>
</feature>
<evidence type="ECO:0000313" key="2">
    <source>
        <dbReference type="EMBL" id="MDT0604106.1"/>
    </source>
</evidence>
<feature type="region of interest" description="Disordered" evidence="1">
    <location>
        <begin position="240"/>
        <end position="272"/>
    </location>
</feature>
<gene>
    <name evidence="2" type="ORF">RM573_10930</name>
</gene>
<reference evidence="2 3" key="1">
    <citation type="submission" date="2023-09" db="EMBL/GenBank/DDBJ databases">
        <authorList>
            <person name="Rey-Velasco X."/>
        </authorList>
    </citation>
    <scope>NUCLEOTIDE SEQUENCE [LARGE SCALE GENOMIC DNA]</scope>
    <source>
        <strain evidence="2 3">W431</strain>
    </source>
</reference>
<dbReference type="RefSeq" id="WP_311581592.1">
    <property type="nucleotide sequence ID" value="NZ_JAVRIF010000005.1"/>
</dbReference>
<accession>A0ABU3A1P7</accession>
<feature type="compositionally biased region" description="Low complexity" evidence="1">
    <location>
        <begin position="1"/>
        <end position="20"/>
    </location>
</feature>
<protein>
    <submittedName>
        <fullName evidence="2">Metalloprotease CJM1_0395 family protein</fullName>
    </submittedName>
</protein>
<sequence>MNITPHTTTTPIPTVVNPPTDALRRENNQREIITKPAAAQQSAGEKGVASERERARTPAQNNEHIDFENIRKQAEIANTTISDEEHGSSKDEEQSQQPFSKKAKEASSAENIEDAEQENYEKQQVEKQEVAEQKVINELADRDQEVRAHESAHAAVGGSTTGSPSYSFETGPDGKKYAVDGEVSVDLSAVEGDPQATISKMQKVYAAALAPVQPSAQDLRVANSATKKILQAQSELAGLNSTTGKSDTENLTKLSSDDSEQENALNNLETTDFDRAMERTLKEQEAVAPTRSVDIDQRALRIESFYANINRAYEKQPSYQFELTA</sequence>
<dbReference type="EMBL" id="JAVRIF010000005">
    <property type="protein sequence ID" value="MDT0604106.1"/>
    <property type="molecule type" value="Genomic_DNA"/>
</dbReference>
<organism evidence="2 3">
    <name type="scientific">Thalassotalea castellviae</name>
    <dbReference type="NCBI Taxonomy" id="3075612"/>
    <lineage>
        <taxon>Bacteria</taxon>
        <taxon>Pseudomonadati</taxon>
        <taxon>Pseudomonadota</taxon>
        <taxon>Gammaproteobacteria</taxon>
        <taxon>Alteromonadales</taxon>
        <taxon>Colwelliaceae</taxon>
        <taxon>Thalassotalea</taxon>
    </lineage>
</organism>
<dbReference type="InterPro" id="IPR021973">
    <property type="entry name" value="SprA-related"/>
</dbReference>
<feature type="compositionally biased region" description="Basic and acidic residues" evidence="1">
    <location>
        <begin position="83"/>
        <end position="93"/>
    </location>
</feature>
<keyword evidence="2" id="KW-0645">Protease</keyword>
<proteinExistence type="predicted"/>
<feature type="region of interest" description="Disordered" evidence="1">
    <location>
        <begin position="1"/>
        <end position="178"/>
    </location>
</feature>
<feature type="compositionally biased region" description="Basic and acidic residues" evidence="1">
    <location>
        <begin position="139"/>
        <end position="152"/>
    </location>
</feature>
<comment type="caution">
    <text evidence="2">The sequence shown here is derived from an EMBL/GenBank/DDBJ whole genome shotgun (WGS) entry which is preliminary data.</text>
</comment>
<feature type="compositionally biased region" description="Basic and acidic residues" evidence="1">
    <location>
        <begin position="22"/>
        <end position="33"/>
    </location>
</feature>
<dbReference type="Proteomes" id="UP001266357">
    <property type="component" value="Unassembled WGS sequence"/>
</dbReference>
<evidence type="ECO:0000313" key="3">
    <source>
        <dbReference type="Proteomes" id="UP001266357"/>
    </source>
</evidence>
<dbReference type="Pfam" id="PF12118">
    <property type="entry name" value="SprA-related"/>
    <property type="match status" value="1"/>
</dbReference>